<dbReference type="eggNOG" id="COG0616">
    <property type="taxonomic scope" value="Bacteria"/>
</dbReference>
<evidence type="ECO:0000256" key="3">
    <source>
        <dbReference type="ARBA" id="ARBA00022670"/>
    </source>
</evidence>
<keyword evidence="4" id="KW-0378">Hydrolase</keyword>
<feature type="transmembrane region" description="Helical" evidence="8">
    <location>
        <begin position="12"/>
        <end position="33"/>
    </location>
</feature>
<dbReference type="GO" id="GO:0016020">
    <property type="term" value="C:membrane"/>
    <property type="evidence" value="ECO:0007669"/>
    <property type="project" value="UniProtKB-SubCell"/>
</dbReference>
<dbReference type="CDD" id="cd07018">
    <property type="entry name" value="S49_SppA_67K_type"/>
    <property type="match status" value="1"/>
</dbReference>
<dbReference type="SUPFAM" id="SSF52096">
    <property type="entry name" value="ClpP/crotonase"/>
    <property type="match status" value="2"/>
</dbReference>
<dbReference type="PANTHER" id="PTHR33209">
    <property type="entry name" value="PROTEASE 4"/>
    <property type="match status" value="1"/>
</dbReference>
<evidence type="ECO:0000256" key="2">
    <source>
        <dbReference type="ARBA" id="ARBA00008683"/>
    </source>
</evidence>
<dbReference type="NCBIfam" id="TIGR00705">
    <property type="entry name" value="SppA_67K"/>
    <property type="match status" value="1"/>
</dbReference>
<accession>A0A059DYW4</accession>
<evidence type="ECO:0000256" key="5">
    <source>
        <dbReference type="ARBA" id="ARBA00022825"/>
    </source>
</evidence>
<feature type="active site" description="Proton donor/acceptor" evidence="7">
    <location>
        <position position="187"/>
    </location>
</feature>
<dbReference type="PIRSF" id="PIRSF001217">
    <property type="entry name" value="Protease_4_SppA"/>
    <property type="match status" value="1"/>
</dbReference>
<evidence type="ECO:0000256" key="8">
    <source>
        <dbReference type="SAM" id="Phobius"/>
    </source>
</evidence>
<keyword evidence="3" id="KW-0645">Protease</keyword>
<dbReference type="GO" id="GO:0008236">
    <property type="term" value="F:serine-type peptidase activity"/>
    <property type="evidence" value="ECO:0007669"/>
    <property type="project" value="UniProtKB-KW"/>
</dbReference>
<name>A0A059DYW4_9PROT</name>
<reference evidence="10 11" key="1">
    <citation type="journal article" date="2014" name="Antonie Van Leeuwenhoek">
        <title>Hyphomonas beringensis sp. nov. and Hyphomonas chukchiensis sp. nov., isolated from surface seawater of the Bering Sea and Chukchi Sea.</title>
        <authorList>
            <person name="Li C."/>
            <person name="Lai Q."/>
            <person name="Li G."/>
            <person name="Dong C."/>
            <person name="Wang J."/>
            <person name="Liao Y."/>
            <person name="Shao Z."/>
        </authorList>
    </citation>
    <scope>NUCLEOTIDE SEQUENCE [LARGE SCALE GENOMIC DNA]</scope>
    <source>
        <strain evidence="10 11">22II1-22F38</strain>
    </source>
</reference>
<dbReference type="Gene3D" id="6.20.330.10">
    <property type="match status" value="2"/>
</dbReference>
<keyword evidence="8" id="KW-1133">Transmembrane helix</keyword>
<dbReference type="AlphaFoldDB" id="A0A059DYW4"/>
<keyword evidence="6 8" id="KW-0472">Membrane</keyword>
<keyword evidence="8" id="KW-0812">Transmembrane</keyword>
<gene>
    <name evidence="10" type="ORF">HY36_08000</name>
</gene>
<dbReference type="NCBIfam" id="TIGR00706">
    <property type="entry name" value="SppA_dom"/>
    <property type="match status" value="1"/>
</dbReference>
<dbReference type="InterPro" id="IPR004635">
    <property type="entry name" value="Pept_S49_SppA"/>
</dbReference>
<evidence type="ECO:0000256" key="6">
    <source>
        <dbReference type="ARBA" id="ARBA00023136"/>
    </source>
</evidence>
<organism evidence="10 11">
    <name type="scientific">Hyphomonas atlantica</name>
    <dbReference type="NCBI Taxonomy" id="1280948"/>
    <lineage>
        <taxon>Bacteria</taxon>
        <taxon>Pseudomonadati</taxon>
        <taxon>Pseudomonadota</taxon>
        <taxon>Alphaproteobacteria</taxon>
        <taxon>Hyphomonadales</taxon>
        <taxon>Hyphomonadaceae</taxon>
        <taxon>Hyphomonas</taxon>
    </lineage>
</organism>
<dbReference type="Gene3D" id="3.90.226.10">
    <property type="entry name" value="2-enoyl-CoA Hydratase, Chain A, domain 1"/>
    <property type="match status" value="2"/>
</dbReference>
<dbReference type="CDD" id="cd07023">
    <property type="entry name" value="S49_Sppa_N_C"/>
    <property type="match status" value="1"/>
</dbReference>
<dbReference type="Pfam" id="PF01343">
    <property type="entry name" value="Peptidase_S49"/>
    <property type="match status" value="2"/>
</dbReference>
<protein>
    <recommendedName>
        <fullName evidence="9">Peptidase S49 domain-containing protein</fullName>
    </recommendedName>
</protein>
<feature type="domain" description="Peptidase S49" evidence="9">
    <location>
        <begin position="116"/>
        <end position="265"/>
    </location>
</feature>
<dbReference type="RefSeq" id="WP_035553753.1">
    <property type="nucleotide sequence ID" value="NZ_AWFH01000045.1"/>
</dbReference>
<feature type="active site" description="Nucleophile" evidence="7">
    <location>
        <position position="381"/>
    </location>
</feature>
<dbReference type="EMBL" id="AWFH01000045">
    <property type="protein sequence ID" value="KCZ59210.1"/>
    <property type="molecule type" value="Genomic_DNA"/>
</dbReference>
<dbReference type="InterPro" id="IPR029045">
    <property type="entry name" value="ClpP/crotonase-like_dom_sf"/>
</dbReference>
<sequence>MKTFFLSMAGALAAMFIFIFLIFSFFMMLIIGASSSKPERPDAVVLSMDLNMELSDQAPSGGFAALSGSPGFIDLLTRLKAAEDDESVKGLFIRGAFIGTGSSRAEELRQAIHSFRDSGKFVIAHSQGTLGVGGPSAYWSISAADEIWMQPGADLVVPGLTFETEFFKGLFEKIDVTPEVYPFYEYKNAPNSYNETSYTEPHREAMRALAESLWETGLGDIAEDRGLSVSSLKATLEGGMIPAEKAVELKLLDKTGYPEEASEAALEQGGKGAQLVDLVSYQAPAPGLRAPQIAVVGGEGAVVTGGSESDSPFASPPGFASDNIARAILDAGANDKVKAIIFRVDSPGGSPIAADQIWNAIETVQADGKPVIVSMGSLAASGGYYVSAGADYILANRATLTGSIGIFGGKFAIEGGLNKLGITFDRVTVGGEFAGAYGTSTFTDTQEAAVKDMLKRGYDRFLNIVADGRGMTYDEVHEVARGRVWTGADALEVGLVDELGTFMDAVEKAKELADIEADVTPRLVYYPHRPTGLEALEALFGVSAEGAEAAIMLNRLTDDKNVQALIEQMATMEAVNSGQAQIVMPRFRER</sequence>
<evidence type="ECO:0000313" key="11">
    <source>
        <dbReference type="Proteomes" id="UP000024547"/>
    </source>
</evidence>
<evidence type="ECO:0000256" key="4">
    <source>
        <dbReference type="ARBA" id="ARBA00022801"/>
    </source>
</evidence>
<feature type="domain" description="Peptidase S49" evidence="9">
    <location>
        <begin position="365"/>
        <end position="515"/>
    </location>
</feature>
<dbReference type="InterPro" id="IPR047272">
    <property type="entry name" value="S49_SppA_C"/>
</dbReference>
<evidence type="ECO:0000259" key="9">
    <source>
        <dbReference type="Pfam" id="PF01343"/>
    </source>
</evidence>
<dbReference type="InterPro" id="IPR004634">
    <property type="entry name" value="Pept_S49_pIV"/>
</dbReference>
<dbReference type="Proteomes" id="UP000024547">
    <property type="component" value="Unassembled WGS sequence"/>
</dbReference>
<dbReference type="PATRIC" id="fig|1280948.3.peg.2714"/>
<evidence type="ECO:0000256" key="1">
    <source>
        <dbReference type="ARBA" id="ARBA00004370"/>
    </source>
</evidence>
<evidence type="ECO:0000256" key="7">
    <source>
        <dbReference type="PIRSR" id="PIRSR001217-1"/>
    </source>
</evidence>
<evidence type="ECO:0000313" key="10">
    <source>
        <dbReference type="EMBL" id="KCZ59210.1"/>
    </source>
</evidence>
<comment type="subcellular location">
    <subcellularLocation>
        <location evidence="1">Membrane</location>
    </subcellularLocation>
</comment>
<proteinExistence type="inferred from homology"/>
<comment type="similarity">
    <text evidence="2">Belongs to the peptidase S49 family.</text>
</comment>
<dbReference type="GeneID" id="92500722"/>
<dbReference type="GO" id="GO:0006465">
    <property type="term" value="P:signal peptide processing"/>
    <property type="evidence" value="ECO:0007669"/>
    <property type="project" value="InterPro"/>
</dbReference>
<dbReference type="InterPro" id="IPR002142">
    <property type="entry name" value="Peptidase_S49"/>
</dbReference>
<dbReference type="InterPro" id="IPR047217">
    <property type="entry name" value="S49_SppA_67K_type_N"/>
</dbReference>
<keyword evidence="11" id="KW-1185">Reference proteome</keyword>
<dbReference type="STRING" id="1280948.HY36_08000"/>
<keyword evidence="5" id="KW-0720">Serine protease</keyword>
<dbReference type="PANTHER" id="PTHR33209:SF1">
    <property type="entry name" value="PEPTIDASE S49 DOMAIN-CONTAINING PROTEIN"/>
    <property type="match status" value="1"/>
</dbReference>
<comment type="caution">
    <text evidence="10">The sequence shown here is derived from an EMBL/GenBank/DDBJ whole genome shotgun (WGS) entry which is preliminary data.</text>
</comment>
<dbReference type="OrthoDB" id="9764363at2"/>